<dbReference type="AlphaFoldDB" id="A0A0L6UVP9"/>
<organism evidence="1 2">
    <name type="scientific">Puccinia sorghi</name>
    <dbReference type="NCBI Taxonomy" id="27349"/>
    <lineage>
        <taxon>Eukaryota</taxon>
        <taxon>Fungi</taxon>
        <taxon>Dikarya</taxon>
        <taxon>Basidiomycota</taxon>
        <taxon>Pucciniomycotina</taxon>
        <taxon>Pucciniomycetes</taxon>
        <taxon>Pucciniales</taxon>
        <taxon>Pucciniaceae</taxon>
        <taxon>Puccinia</taxon>
    </lineage>
</organism>
<dbReference type="Proteomes" id="UP000037035">
    <property type="component" value="Unassembled WGS sequence"/>
</dbReference>
<dbReference type="EMBL" id="LAVV01008501">
    <property type="protein sequence ID" value="KNZ52631.1"/>
    <property type="molecule type" value="Genomic_DNA"/>
</dbReference>
<protein>
    <submittedName>
        <fullName evidence="1">Uncharacterized protein</fullName>
    </submittedName>
</protein>
<comment type="caution">
    <text evidence="1">The sequence shown here is derived from an EMBL/GenBank/DDBJ whole genome shotgun (WGS) entry which is preliminary data.</text>
</comment>
<accession>A0A0L6UVP9</accession>
<dbReference type="OrthoDB" id="2507313at2759"/>
<keyword evidence="2" id="KW-1185">Reference proteome</keyword>
<reference evidence="1 2" key="1">
    <citation type="submission" date="2015-08" db="EMBL/GenBank/DDBJ databases">
        <title>Next Generation Sequencing and Analysis of the Genome of Puccinia sorghi L Schw, the Causal Agent of Maize Common Rust.</title>
        <authorList>
            <person name="Rochi L."/>
            <person name="Burguener G."/>
            <person name="Darino M."/>
            <person name="Turjanski A."/>
            <person name="Kreff E."/>
            <person name="Dieguez M.J."/>
            <person name="Sacco F."/>
        </authorList>
    </citation>
    <scope>NUCLEOTIDE SEQUENCE [LARGE SCALE GENOMIC DNA]</scope>
    <source>
        <strain evidence="1 2">RO10H11247</strain>
    </source>
</reference>
<sequence length="232" mass="26510">MAVIQTFSDKYIFIISYHRAFTDFTTVAPLWYIAHPAIVVYSPPCYSGSESFTRRRPAPASAHLETNLGSVFRGWSFKYCPYYEGSIGVGVRRWLNTLTFNLKNRQAHTNVWHLAGIRLLQGKAYADYGDSTVLGTAPEIYNFPYHEKTGFVTRLNKALNRKMIALMHVEEWCGNTMTFSQIVVAAFRGGGFGERVHQTIGRWREQAAEELEWALDLTQNLKVSNLRCEPEQ</sequence>
<gene>
    <name evidence="1" type="ORF">VP01_349g11</name>
</gene>
<evidence type="ECO:0000313" key="2">
    <source>
        <dbReference type="Proteomes" id="UP000037035"/>
    </source>
</evidence>
<dbReference type="VEuPathDB" id="FungiDB:VP01_349g11"/>
<name>A0A0L6UVP9_9BASI</name>
<evidence type="ECO:0000313" key="1">
    <source>
        <dbReference type="EMBL" id="KNZ52631.1"/>
    </source>
</evidence>
<proteinExistence type="predicted"/>